<dbReference type="InterPro" id="IPR000713">
    <property type="entry name" value="Mur_ligase_N"/>
</dbReference>
<dbReference type="InterPro" id="IPR050061">
    <property type="entry name" value="MurCDEF_pg_biosynth"/>
</dbReference>
<dbReference type="NCBIfam" id="TIGR01082">
    <property type="entry name" value="murC"/>
    <property type="match status" value="1"/>
</dbReference>
<keyword evidence="6 14" id="KW-0132">Cell division</keyword>
<evidence type="ECO:0000259" key="18">
    <source>
        <dbReference type="Pfam" id="PF08245"/>
    </source>
</evidence>
<dbReference type="GO" id="GO:0008763">
    <property type="term" value="F:UDP-N-acetylmuramate-L-alanine ligase activity"/>
    <property type="evidence" value="ECO:0007669"/>
    <property type="project" value="UniProtKB-EC"/>
</dbReference>
<feature type="domain" description="Mur ligase central" evidence="18">
    <location>
        <begin position="146"/>
        <end position="327"/>
    </location>
</feature>
<dbReference type="Pfam" id="PF08245">
    <property type="entry name" value="Mur_ligase_M"/>
    <property type="match status" value="1"/>
</dbReference>
<evidence type="ECO:0000256" key="2">
    <source>
        <dbReference type="ARBA" id="ARBA00004752"/>
    </source>
</evidence>
<comment type="catalytic activity">
    <reaction evidence="13 14">
        <text>UDP-N-acetyl-alpha-D-muramate + L-alanine + ATP = UDP-N-acetyl-alpha-D-muramoyl-L-alanine + ADP + phosphate + H(+)</text>
        <dbReference type="Rhea" id="RHEA:23372"/>
        <dbReference type="ChEBI" id="CHEBI:15378"/>
        <dbReference type="ChEBI" id="CHEBI:30616"/>
        <dbReference type="ChEBI" id="CHEBI:43474"/>
        <dbReference type="ChEBI" id="CHEBI:57972"/>
        <dbReference type="ChEBI" id="CHEBI:70757"/>
        <dbReference type="ChEBI" id="CHEBI:83898"/>
        <dbReference type="ChEBI" id="CHEBI:456216"/>
        <dbReference type="EC" id="6.3.2.8"/>
    </reaction>
</comment>
<comment type="similarity">
    <text evidence="14">Belongs to the MurCDEF family.</text>
</comment>
<dbReference type="InterPro" id="IPR013221">
    <property type="entry name" value="Mur_ligase_cen"/>
</dbReference>
<dbReference type="HAMAP" id="MF_00046">
    <property type="entry name" value="MurC"/>
    <property type="match status" value="1"/>
</dbReference>
<evidence type="ECO:0000256" key="9">
    <source>
        <dbReference type="ARBA" id="ARBA00022960"/>
    </source>
</evidence>
<comment type="function">
    <text evidence="14">Cell wall formation.</text>
</comment>
<evidence type="ECO:0000256" key="8">
    <source>
        <dbReference type="ARBA" id="ARBA00022840"/>
    </source>
</evidence>
<gene>
    <name evidence="14" type="primary">murC</name>
    <name evidence="19" type="ORF">GCU69_14515</name>
</gene>
<dbReference type="PANTHER" id="PTHR43445">
    <property type="entry name" value="UDP-N-ACETYLMURAMATE--L-ALANINE LIGASE-RELATED"/>
    <property type="match status" value="1"/>
</dbReference>
<sequence length="516" mass="53198">MTKPQSPARPTGTGPLPGSPAALARAAVSRPRPASAGEAGFARAHFVGIGGAGMSGVARILLAAGVPVSGSDTKESRNVEALRSLGAVVHIGHDAAHVRGASRVVTSNALRDDNPEVRAARELGLPVVHRAGALAAVMAGGHRVAVAGTAGKTSTTGMLTVIARQCGTDPSFAAGANLGGAGTNAHRGNSPLFIAESDESDSSFLLLEPDTAIVTNVGDDDHIDLHGTAEDYARAFERFVERLPADGLLVAGVDDPGAARLADHARGRVRVRTYGESPGADLRLSGLTVGPEGTVWDAALDGVPLPPVRLRVPGRHMALNSAAALLTAVELGFSARDAIGGLAAYQGVARRFEFKGEAAGVRVYDDYAHNPTKVREQLRAARFVAGEGRLVVAFQPPLFTTTRRFPAEFGAALGLADEVVVSDVSRAREEPLPGVTGELIARRIPLPGGHVTYCPEAERFLPVLRDLVRPGDLVLTMGTGDITTVGPRLLDELARRGPAVAEAARIPAPAAAGDGG</sequence>
<dbReference type="SUPFAM" id="SSF51984">
    <property type="entry name" value="MurCD N-terminal domain"/>
    <property type="match status" value="1"/>
</dbReference>
<dbReference type="Proteomes" id="UP000621266">
    <property type="component" value="Unassembled WGS sequence"/>
</dbReference>
<feature type="binding site" evidence="14">
    <location>
        <begin position="148"/>
        <end position="154"/>
    </location>
    <ligand>
        <name>ATP</name>
        <dbReference type="ChEBI" id="CHEBI:30616"/>
    </ligand>
</feature>
<dbReference type="Gene3D" id="3.40.1190.10">
    <property type="entry name" value="Mur-like, catalytic domain"/>
    <property type="match status" value="1"/>
</dbReference>
<evidence type="ECO:0000256" key="4">
    <source>
        <dbReference type="ARBA" id="ARBA00022490"/>
    </source>
</evidence>
<comment type="subcellular location">
    <subcellularLocation>
        <location evidence="1 14">Cytoplasm</location>
    </subcellularLocation>
</comment>
<evidence type="ECO:0000259" key="16">
    <source>
        <dbReference type="Pfam" id="PF01225"/>
    </source>
</evidence>
<name>A0ABQ7FHK1_9ACTN</name>
<keyword evidence="7 14" id="KW-0547">Nucleotide-binding</keyword>
<dbReference type="EC" id="6.3.2.8" evidence="3 14"/>
<evidence type="ECO:0000256" key="12">
    <source>
        <dbReference type="ARBA" id="ARBA00023316"/>
    </source>
</evidence>
<organism evidence="19 20">
    <name type="scientific">Streptomyces lycii</name>
    <dbReference type="NCBI Taxonomy" id="2654337"/>
    <lineage>
        <taxon>Bacteria</taxon>
        <taxon>Bacillati</taxon>
        <taxon>Actinomycetota</taxon>
        <taxon>Actinomycetes</taxon>
        <taxon>Kitasatosporales</taxon>
        <taxon>Streptomycetaceae</taxon>
        <taxon>Streptomyces</taxon>
    </lineage>
</organism>
<evidence type="ECO:0000256" key="1">
    <source>
        <dbReference type="ARBA" id="ARBA00004496"/>
    </source>
</evidence>
<proteinExistence type="inferred from homology"/>
<keyword evidence="4 14" id="KW-0963">Cytoplasm</keyword>
<evidence type="ECO:0000256" key="5">
    <source>
        <dbReference type="ARBA" id="ARBA00022598"/>
    </source>
</evidence>
<dbReference type="Gene3D" id="3.40.50.720">
    <property type="entry name" value="NAD(P)-binding Rossmann-like Domain"/>
    <property type="match status" value="1"/>
</dbReference>
<comment type="pathway">
    <text evidence="2 14">Cell wall biogenesis; peptidoglycan biosynthesis.</text>
</comment>
<keyword evidence="12 14" id="KW-0961">Cell wall biogenesis/degradation</keyword>
<feature type="domain" description="Mur ligase C-terminal" evidence="17">
    <location>
        <begin position="350"/>
        <end position="480"/>
    </location>
</feature>
<dbReference type="InterPro" id="IPR005758">
    <property type="entry name" value="UDP-N-AcMur_Ala_ligase_MurC"/>
</dbReference>
<dbReference type="InterPro" id="IPR036615">
    <property type="entry name" value="Mur_ligase_C_dom_sf"/>
</dbReference>
<feature type="compositionally biased region" description="Low complexity" evidence="15">
    <location>
        <begin position="9"/>
        <end position="23"/>
    </location>
</feature>
<keyword evidence="20" id="KW-1185">Reference proteome</keyword>
<accession>A0ABQ7FHK1</accession>
<reference evidence="19 20" key="1">
    <citation type="submission" date="2019-10" db="EMBL/GenBank/DDBJ databases">
        <title>Streptomyces tenebrisbrunneis sp.nov., an endogenous actinomycete isolated from of Lycium ruthenicum.</title>
        <authorList>
            <person name="Ma L."/>
        </authorList>
    </citation>
    <scope>NUCLEOTIDE SEQUENCE [LARGE SCALE GENOMIC DNA]</scope>
    <source>
        <strain evidence="19 20">TRM 66187</strain>
    </source>
</reference>
<evidence type="ECO:0000256" key="13">
    <source>
        <dbReference type="ARBA" id="ARBA00047833"/>
    </source>
</evidence>
<dbReference type="Pfam" id="PF02875">
    <property type="entry name" value="Mur_ligase_C"/>
    <property type="match status" value="1"/>
</dbReference>
<dbReference type="RefSeq" id="WP_098749661.1">
    <property type="nucleotide sequence ID" value="NZ_WHPN01000275.1"/>
</dbReference>
<keyword evidence="5 14" id="KW-0436">Ligase</keyword>
<feature type="domain" description="Mur ligase N-terminal catalytic" evidence="16">
    <location>
        <begin position="44"/>
        <end position="140"/>
    </location>
</feature>
<dbReference type="SUPFAM" id="SSF53244">
    <property type="entry name" value="MurD-like peptide ligases, peptide-binding domain"/>
    <property type="match status" value="1"/>
</dbReference>
<evidence type="ECO:0000259" key="17">
    <source>
        <dbReference type="Pfam" id="PF02875"/>
    </source>
</evidence>
<dbReference type="Pfam" id="PF01225">
    <property type="entry name" value="Mur_ligase"/>
    <property type="match status" value="1"/>
</dbReference>
<dbReference type="Gene3D" id="3.90.190.20">
    <property type="entry name" value="Mur ligase, C-terminal domain"/>
    <property type="match status" value="1"/>
</dbReference>
<feature type="region of interest" description="Disordered" evidence="15">
    <location>
        <begin position="1"/>
        <end position="23"/>
    </location>
</feature>
<keyword evidence="10 14" id="KW-0573">Peptidoglycan synthesis</keyword>
<keyword evidence="8 14" id="KW-0067">ATP-binding</keyword>
<evidence type="ECO:0000256" key="3">
    <source>
        <dbReference type="ARBA" id="ARBA00012211"/>
    </source>
</evidence>
<dbReference type="SUPFAM" id="SSF53623">
    <property type="entry name" value="MurD-like peptide ligases, catalytic domain"/>
    <property type="match status" value="1"/>
</dbReference>
<evidence type="ECO:0000256" key="10">
    <source>
        <dbReference type="ARBA" id="ARBA00022984"/>
    </source>
</evidence>
<comment type="caution">
    <text evidence="19">The sequence shown here is derived from an EMBL/GenBank/DDBJ whole genome shotgun (WGS) entry which is preliminary data.</text>
</comment>
<dbReference type="PANTHER" id="PTHR43445:SF3">
    <property type="entry name" value="UDP-N-ACETYLMURAMATE--L-ALANINE LIGASE"/>
    <property type="match status" value="1"/>
</dbReference>
<dbReference type="InterPro" id="IPR036565">
    <property type="entry name" value="Mur-like_cat_sf"/>
</dbReference>
<evidence type="ECO:0000256" key="15">
    <source>
        <dbReference type="SAM" id="MobiDB-lite"/>
    </source>
</evidence>
<evidence type="ECO:0000256" key="14">
    <source>
        <dbReference type="HAMAP-Rule" id="MF_00046"/>
    </source>
</evidence>
<evidence type="ECO:0000256" key="7">
    <source>
        <dbReference type="ARBA" id="ARBA00022741"/>
    </source>
</evidence>
<keyword evidence="9 14" id="KW-0133">Cell shape</keyword>
<evidence type="ECO:0000256" key="6">
    <source>
        <dbReference type="ARBA" id="ARBA00022618"/>
    </source>
</evidence>
<keyword evidence="11 14" id="KW-0131">Cell cycle</keyword>
<evidence type="ECO:0000313" key="20">
    <source>
        <dbReference type="Proteomes" id="UP000621266"/>
    </source>
</evidence>
<protein>
    <recommendedName>
        <fullName evidence="3 14">UDP-N-acetylmuramate--L-alanine ligase</fullName>
        <ecNumber evidence="3 14">6.3.2.8</ecNumber>
    </recommendedName>
    <alternativeName>
        <fullName evidence="14">UDP-N-acetylmuramoyl-L-alanine synthetase</fullName>
    </alternativeName>
</protein>
<evidence type="ECO:0000256" key="11">
    <source>
        <dbReference type="ARBA" id="ARBA00023306"/>
    </source>
</evidence>
<evidence type="ECO:0000313" key="19">
    <source>
        <dbReference type="EMBL" id="KAF4408402.1"/>
    </source>
</evidence>
<dbReference type="EMBL" id="WHPN01000275">
    <property type="protein sequence ID" value="KAF4408402.1"/>
    <property type="molecule type" value="Genomic_DNA"/>
</dbReference>
<dbReference type="InterPro" id="IPR004101">
    <property type="entry name" value="Mur_ligase_C"/>
</dbReference>